<dbReference type="EMBL" id="VIEB01001707">
    <property type="protein sequence ID" value="TQD70707.1"/>
    <property type="molecule type" value="Genomic_DNA"/>
</dbReference>
<keyword evidence="3 4" id="KW-0472">Membrane</keyword>
<name>A0A540K8Z9_MALBA</name>
<feature type="transmembrane region" description="Helical" evidence="4">
    <location>
        <begin position="42"/>
        <end position="62"/>
    </location>
</feature>
<dbReference type="InterPro" id="IPR030184">
    <property type="entry name" value="WAT1-related"/>
</dbReference>
<dbReference type="STRING" id="106549.A0A540K8Z9"/>
<proteinExistence type="predicted"/>
<protein>
    <recommendedName>
        <fullName evidence="7">WAT1-related protein</fullName>
    </recommendedName>
</protein>
<keyword evidence="1 4" id="KW-0812">Transmembrane</keyword>
<comment type="caution">
    <text evidence="5">The sequence shown here is derived from an EMBL/GenBank/DDBJ whole genome shotgun (WGS) entry which is preliminary data.</text>
</comment>
<dbReference type="GO" id="GO:0016020">
    <property type="term" value="C:membrane"/>
    <property type="evidence" value="ECO:0007669"/>
    <property type="project" value="InterPro"/>
</dbReference>
<dbReference type="PANTHER" id="PTHR31218">
    <property type="entry name" value="WAT1-RELATED PROTEIN"/>
    <property type="match status" value="1"/>
</dbReference>
<keyword evidence="2 4" id="KW-1133">Transmembrane helix</keyword>
<evidence type="ECO:0000256" key="1">
    <source>
        <dbReference type="ARBA" id="ARBA00022692"/>
    </source>
</evidence>
<evidence type="ECO:0000313" key="6">
    <source>
        <dbReference type="Proteomes" id="UP000315295"/>
    </source>
</evidence>
<reference evidence="5 6" key="1">
    <citation type="journal article" date="2019" name="G3 (Bethesda)">
        <title>Sequencing of a Wild Apple (Malus baccata) Genome Unravels the Differences Between Cultivated and Wild Apple Species Regarding Disease Resistance and Cold Tolerance.</title>
        <authorList>
            <person name="Chen X."/>
        </authorList>
    </citation>
    <scope>NUCLEOTIDE SEQUENCE [LARGE SCALE GENOMIC DNA]</scope>
    <source>
        <strain evidence="6">cv. Shandingzi</strain>
        <tissue evidence="5">Leaves</tissue>
    </source>
</reference>
<sequence>MSIVETMKAAKPFFAVVFLQFGLAGMDILCKAALNRGMSNYVLVVYRHAVATAVVAPFAVILDKVFVFLEQKSETEDDAFDLHQDNAARFAGASSGPKSVLSGNEVHNSNVCSSYVQYSSRPYFCNGLGS</sequence>
<evidence type="ECO:0000256" key="2">
    <source>
        <dbReference type="ARBA" id="ARBA00022989"/>
    </source>
</evidence>
<evidence type="ECO:0008006" key="7">
    <source>
        <dbReference type="Google" id="ProtNLM"/>
    </source>
</evidence>
<evidence type="ECO:0000313" key="5">
    <source>
        <dbReference type="EMBL" id="TQD70707.1"/>
    </source>
</evidence>
<keyword evidence="6" id="KW-1185">Reference proteome</keyword>
<evidence type="ECO:0000256" key="3">
    <source>
        <dbReference type="ARBA" id="ARBA00023136"/>
    </source>
</evidence>
<organism evidence="5 6">
    <name type="scientific">Malus baccata</name>
    <name type="common">Siberian crab apple</name>
    <name type="synonym">Pyrus baccata</name>
    <dbReference type="NCBI Taxonomy" id="106549"/>
    <lineage>
        <taxon>Eukaryota</taxon>
        <taxon>Viridiplantae</taxon>
        <taxon>Streptophyta</taxon>
        <taxon>Embryophyta</taxon>
        <taxon>Tracheophyta</taxon>
        <taxon>Spermatophyta</taxon>
        <taxon>Magnoliopsida</taxon>
        <taxon>eudicotyledons</taxon>
        <taxon>Gunneridae</taxon>
        <taxon>Pentapetalae</taxon>
        <taxon>rosids</taxon>
        <taxon>fabids</taxon>
        <taxon>Rosales</taxon>
        <taxon>Rosaceae</taxon>
        <taxon>Amygdaloideae</taxon>
        <taxon>Maleae</taxon>
        <taxon>Malus</taxon>
    </lineage>
</organism>
<accession>A0A540K8Z9</accession>
<evidence type="ECO:0000256" key="4">
    <source>
        <dbReference type="SAM" id="Phobius"/>
    </source>
</evidence>
<dbReference type="GO" id="GO:0022857">
    <property type="term" value="F:transmembrane transporter activity"/>
    <property type="evidence" value="ECO:0007669"/>
    <property type="project" value="InterPro"/>
</dbReference>
<dbReference type="Proteomes" id="UP000315295">
    <property type="component" value="Unassembled WGS sequence"/>
</dbReference>
<gene>
    <name evidence="5" type="ORF">C1H46_043761</name>
</gene>
<dbReference type="AlphaFoldDB" id="A0A540K8Z9"/>